<reference evidence="2 3" key="1">
    <citation type="submission" date="2023-01" db="EMBL/GenBank/DDBJ databases">
        <title>Analysis of 21 Apiospora genomes using comparative genomics revels a genus with tremendous synthesis potential of carbohydrate active enzymes and secondary metabolites.</title>
        <authorList>
            <person name="Sorensen T."/>
        </authorList>
    </citation>
    <scope>NUCLEOTIDE SEQUENCE [LARGE SCALE GENOMIC DNA]</scope>
    <source>
        <strain evidence="2 3">CBS 114990</strain>
    </source>
</reference>
<proteinExistence type="predicted"/>
<dbReference type="EMBL" id="JAQQWN010000002">
    <property type="protein sequence ID" value="KAK8093484.1"/>
    <property type="molecule type" value="Genomic_DNA"/>
</dbReference>
<evidence type="ECO:0000313" key="3">
    <source>
        <dbReference type="Proteomes" id="UP001433268"/>
    </source>
</evidence>
<feature type="region of interest" description="Disordered" evidence="1">
    <location>
        <begin position="195"/>
        <end position="263"/>
    </location>
</feature>
<organism evidence="2 3">
    <name type="scientific">Apiospora hydei</name>
    <dbReference type="NCBI Taxonomy" id="1337664"/>
    <lineage>
        <taxon>Eukaryota</taxon>
        <taxon>Fungi</taxon>
        <taxon>Dikarya</taxon>
        <taxon>Ascomycota</taxon>
        <taxon>Pezizomycotina</taxon>
        <taxon>Sordariomycetes</taxon>
        <taxon>Xylariomycetidae</taxon>
        <taxon>Amphisphaeriales</taxon>
        <taxon>Apiosporaceae</taxon>
        <taxon>Apiospora</taxon>
    </lineage>
</organism>
<dbReference type="Gene3D" id="3.60.130.30">
    <property type="match status" value="1"/>
</dbReference>
<feature type="compositionally biased region" description="Acidic residues" evidence="1">
    <location>
        <begin position="208"/>
        <end position="217"/>
    </location>
</feature>
<name>A0ABR1XA66_9PEZI</name>
<sequence>MAVAHYGCWSQLGDPLGNHVFATSDCSLGGTRINHLTRQVFPRFCKSVFNKIGEVVRLLVKPLDPDFYETGRKICQNVDKEDRIKTTDDEFMSLFVLGINAYTQRHRDTSDLRGGLVGLVTLGEYTEGNLCLPQLGVKVPYAPGACTVMRGDRMDHLVADYTGPRVARNVKRRLGTGLDPNLMPSANVSASEAFNKIAPSSPPPQAADSDEDDEEDPVGFPLETPCINDGRDSDDSDDPPWTNWELHEDRALDSSDSESSSDS</sequence>
<evidence type="ECO:0000313" key="2">
    <source>
        <dbReference type="EMBL" id="KAK8093484.1"/>
    </source>
</evidence>
<gene>
    <name evidence="2" type="ORF">PG997_000169</name>
</gene>
<dbReference type="Proteomes" id="UP001433268">
    <property type="component" value="Unassembled WGS sequence"/>
</dbReference>
<keyword evidence="3" id="KW-1185">Reference proteome</keyword>
<accession>A0ABR1XA66</accession>
<dbReference type="GeneID" id="92037544"/>
<protein>
    <submittedName>
        <fullName evidence="2">Uncharacterized protein</fullName>
    </submittedName>
</protein>
<dbReference type="RefSeq" id="XP_066674257.1">
    <property type="nucleotide sequence ID" value="XM_066804484.1"/>
</dbReference>
<evidence type="ECO:0000256" key="1">
    <source>
        <dbReference type="SAM" id="MobiDB-lite"/>
    </source>
</evidence>
<comment type="caution">
    <text evidence="2">The sequence shown here is derived from an EMBL/GenBank/DDBJ whole genome shotgun (WGS) entry which is preliminary data.</text>
</comment>